<dbReference type="OrthoDB" id="433924at2759"/>
<evidence type="ECO:0000313" key="3">
    <source>
        <dbReference type="Proteomes" id="UP000053558"/>
    </source>
</evidence>
<sequence>MAIPKVNPPSIKPKLAGLSFSKSKDIPPPSPADNAMDVESPNSARNVPSASIAASTVPRKSNEAESFLNSLGLGTDKVTSTAAPAARIDPLKRIPKKWKWTGDLFVDQPDGTATKLCQVSLSEVVDAGTGNHFSVLLSGVDSLRIRNLLGTKDMIPMIRGCKECQQVVKLENVEASEGRNVTNLSKSMAKDSKVALIPMDLNDAQVGIAVIFSSLSLDICNKFKVPSSHRTTPIILIGYLPYLMTSSKLSNNDASMSFDSLLEAAATSVVPNVGMKGFIHQPMTVLGFPAMLRKHLTAQRGKPFTIWTRGPGQGSSQIDVEVRQLQRALRKCQWTYVAPEAEARLVFVHLPALSAIGKFPQLADRKGKHPEIHFYTFGSDPAITMDRWGVKPIYTIGGIMTFTPRALAENPFDCLNLMMQCKEHPFWDSYILSWVLGAAARKAPTLSLAFIKPFLELALEGDITLLHTDRESPGVDFADLLPSMKDENQVMEDCLRSASELFTDPSKLQASDAENELSRSLTWLHVQPALLEYRRFVVIRAEAESHISAGKDGFEWCSPSQFEFGDCYFDKMKLS</sequence>
<evidence type="ECO:0000256" key="1">
    <source>
        <dbReference type="SAM" id="MobiDB-lite"/>
    </source>
</evidence>
<dbReference type="EMBL" id="JH711573">
    <property type="protein sequence ID" value="EIW86421.1"/>
    <property type="molecule type" value="Genomic_DNA"/>
</dbReference>
<gene>
    <name evidence="2" type="ORF">CONPUDRAFT_133856</name>
</gene>
<organism evidence="2 3">
    <name type="scientific">Coniophora puteana (strain RWD-64-598)</name>
    <name type="common">Brown rot fungus</name>
    <dbReference type="NCBI Taxonomy" id="741705"/>
    <lineage>
        <taxon>Eukaryota</taxon>
        <taxon>Fungi</taxon>
        <taxon>Dikarya</taxon>
        <taxon>Basidiomycota</taxon>
        <taxon>Agaricomycotina</taxon>
        <taxon>Agaricomycetes</taxon>
        <taxon>Agaricomycetidae</taxon>
        <taxon>Boletales</taxon>
        <taxon>Coniophorineae</taxon>
        <taxon>Coniophoraceae</taxon>
        <taxon>Coniophora</taxon>
    </lineage>
</organism>
<evidence type="ECO:0000313" key="2">
    <source>
        <dbReference type="EMBL" id="EIW86421.1"/>
    </source>
</evidence>
<feature type="region of interest" description="Disordered" evidence="1">
    <location>
        <begin position="1"/>
        <end position="47"/>
    </location>
</feature>
<proteinExistence type="predicted"/>
<dbReference type="Proteomes" id="UP000053558">
    <property type="component" value="Unassembled WGS sequence"/>
</dbReference>
<accession>A0A5M3N6C4</accession>
<dbReference type="GeneID" id="19200537"/>
<keyword evidence="3" id="KW-1185">Reference proteome</keyword>
<feature type="compositionally biased region" description="Pro residues" evidence="1">
    <location>
        <begin position="1"/>
        <end position="11"/>
    </location>
</feature>
<name>A0A5M3N6C4_CONPW</name>
<dbReference type="OMA" id="IHHESEK"/>
<dbReference type="AlphaFoldDB" id="A0A5M3N6C4"/>
<dbReference type="RefSeq" id="XP_007763240.1">
    <property type="nucleotide sequence ID" value="XM_007765050.1"/>
</dbReference>
<protein>
    <submittedName>
        <fullName evidence="2">Uncharacterized protein</fullName>
    </submittedName>
</protein>
<dbReference type="KEGG" id="cput:CONPUDRAFT_133856"/>
<comment type="caution">
    <text evidence="2">The sequence shown here is derived from an EMBL/GenBank/DDBJ whole genome shotgun (WGS) entry which is preliminary data.</text>
</comment>
<reference evidence="3" key="1">
    <citation type="journal article" date="2012" name="Science">
        <title>The Paleozoic origin of enzymatic lignin decomposition reconstructed from 31 fungal genomes.</title>
        <authorList>
            <person name="Floudas D."/>
            <person name="Binder M."/>
            <person name="Riley R."/>
            <person name="Barry K."/>
            <person name="Blanchette R.A."/>
            <person name="Henrissat B."/>
            <person name="Martinez A.T."/>
            <person name="Otillar R."/>
            <person name="Spatafora J.W."/>
            <person name="Yadav J.S."/>
            <person name="Aerts A."/>
            <person name="Benoit I."/>
            <person name="Boyd A."/>
            <person name="Carlson A."/>
            <person name="Copeland A."/>
            <person name="Coutinho P.M."/>
            <person name="de Vries R.P."/>
            <person name="Ferreira P."/>
            <person name="Findley K."/>
            <person name="Foster B."/>
            <person name="Gaskell J."/>
            <person name="Glotzer D."/>
            <person name="Gorecki P."/>
            <person name="Heitman J."/>
            <person name="Hesse C."/>
            <person name="Hori C."/>
            <person name="Igarashi K."/>
            <person name="Jurgens J.A."/>
            <person name="Kallen N."/>
            <person name="Kersten P."/>
            <person name="Kohler A."/>
            <person name="Kuees U."/>
            <person name="Kumar T.K.A."/>
            <person name="Kuo A."/>
            <person name="LaButti K."/>
            <person name="Larrondo L.F."/>
            <person name="Lindquist E."/>
            <person name="Ling A."/>
            <person name="Lombard V."/>
            <person name="Lucas S."/>
            <person name="Lundell T."/>
            <person name="Martin R."/>
            <person name="McLaughlin D.J."/>
            <person name="Morgenstern I."/>
            <person name="Morin E."/>
            <person name="Murat C."/>
            <person name="Nagy L.G."/>
            <person name="Nolan M."/>
            <person name="Ohm R.A."/>
            <person name="Patyshakuliyeva A."/>
            <person name="Rokas A."/>
            <person name="Ruiz-Duenas F.J."/>
            <person name="Sabat G."/>
            <person name="Salamov A."/>
            <person name="Samejima M."/>
            <person name="Schmutz J."/>
            <person name="Slot J.C."/>
            <person name="St John F."/>
            <person name="Stenlid J."/>
            <person name="Sun H."/>
            <person name="Sun S."/>
            <person name="Syed K."/>
            <person name="Tsang A."/>
            <person name="Wiebenga A."/>
            <person name="Young D."/>
            <person name="Pisabarro A."/>
            <person name="Eastwood D.C."/>
            <person name="Martin F."/>
            <person name="Cullen D."/>
            <person name="Grigoriev I.V."/>
            <person name="Hibbett D.S."/>
        </authorList>
    </citation>
    <scope>NUCLEOTIDE SEQUENCE [LARGE SCALE GENOMIC DNA]</scope>
    <source>
        <strain evidence="3">RWD-64-598 SS2</strain>
    </source>
</reference>